<dbReference type="SUPFAM" id="SSF110849">
    <property type="entry name" value="ParB/Sulfiredoxin"/>
    <property type="match status" value="1"/>
</dbReference>
<accession>A0A009I5B5</accession>
<comment type="caution">
    <text evidence="2">The sequence shown here is derived from an EMBL/GenBank/DDBJ whole genome shotgun (WGS) entry which is preliminary data.</text>
</comment>
<proteinExistence type="predicted"/>
<dbReference type="GO" id="GO:0007059">
    <property type="term" value="P:chromosome segregation"/>
    <property type="evidence" value="ECO:0007669"/>
    <property type="project" value="TreeGrafter"/>
</dbReference>
<dbReference type="PANTHER" id="PTHR33375">
    <property type="entry name" value="CHROMOSOME-PARTITIONING PROTEIN PARB-RELATED"/>
    <property type="match status" value="1"/>
</dbReference>
<dbReference type="EMBL" id="JEWH01000022">
    <property type="protein sequence ID" value="EXB05671.1"/>
    <property type="molecule type" value="Genomic_DNA"/>
</dbReference>
<evidence type="ECO:0000313" key="3">
    <source>
        <dbReference type="Proteomes" id="UP000020595"/>
    </source>
</evidence>
<organism evidence="2 3">
    <name type="scientific">Acinetobacter baumannii (strain 1295743)</name>
    <dbReference type="NCBI Taxonomy" id="1310613"/>
    <lineage>
        <taxon>Bacteria</taxon>
        <taxon>Pseudomonadati</taxon>
        <taxon>Pseudomonadota</taxon>
        <taxon>Gammaproteobacteria</taxon>
        <taxon>Moraxellales</taxon>
        <taxon>Moraxellaceae</taxon>
        <taxon>Acinetobacter</taxon>
        <taxon>Acinetobacter calcoaceticus/baumannii complex</taxon>
    </lineage>
</organism>
<evidence type="ECO:0000259" key="1">
    <source>
        <dbReference type="SMART" id="SM00470"/>
    </source>
</evidence>
<protein>
    <submittedName>
        <fullName evidence="2">ParB-like nuclease domain protein</fullName>
    </submittedName>
</protein>
<feature type="domain" description="ParB-like N-terminal" evidence="1">
    <location>
        <begin position="7"/>
        <end position="93"/>
    </location>
</feature>
<dbReference type="SMART" id="SM00470">
    <property type="entry name" value="ParB"/>
    <property type="match status" value="1"/>
</dbReference>
<sequence>MSELKIQMWIVDDVKPYELNAKIHSEEQVAKIAESIARFGWDQPIVVDKNGVIIKGHGRRLAAIKLGLIEVPVLVRDDLNEEQVKAARLADNRVAIGDIDADLLKLELQSINIEFLEDIFDSKELEFMQADLSEMNVDVIVDDLDSAVAEQQRHTANAVSESNEKPIRIDKVLGFSEVSGKESRSIHYFMAIAEDATGLEGKDAFVTYISKLVESA</sequence>
<dbReference type="InterPro" id="IPR050336">
    <property type="entry name" value="Chromosome_partition/occlusion"/>
</dbReference>
<dbReference type="GO" id="GO:0045881">
    <property type="term" value="P:positive regulation of sporulation resulting in formation of a cellular spore"/>
    <property type="evidence" value="ECO:0007669"/>
    <property type="project" value="TreeGrafter"/>
</dbReference>
<dbReference type="Proteomes" id="UP000020595">
    <property type="component" value="Unassembled WGS sequence"/>
</dbReference>
<dbReference type="RefSeq" id="WP_001292430.1">
    <property type="nucleotide sequence ID" value="NZ_JEWH01000022.1"/>
</dbReference>
<dbReference type="CDD" id="cd16403">
    <property type="entry name" value="ParB_N_like_MT"/>
    <property type="match status" value="1"/>
</dbReference>
<dbReference type="Pfam" id="PF02195">
    <property type="entry name" value="ParB_N"/>
    <property type="match status" value="1"/>
</dbReference>
<dbReference type="Gene3D" id="3.90.1530.10">
    <property type="entry name" value="Conserved hypothetical protein from pyrococcus furiosus pfu- 392566-001, ParB domain"/>
    <property type="match status" value="1"/>
</dbReference>
<reference evidence="2 3" key="1">
    <citation type="submission" date="2014-02" db="EMBL/GenBank/DDBJ databases">
        <title>Comparative genomics and transcriptomics to identify genetic mechanisms underlying the emergence of carbapenem resistant Acinetobacter baumannii (CRAb).</title>
        <authorList>
            <person name="Harris A.D."/>
            <person name="Johnson K.J."/>
            <person name="George J."/>
            <person name="Shefchek K."/>
            <person name="Daugherty S.C."/>
            <person name="Parankush S."/>
            <person name="Sadzewicz L."/>
            <person name="Tallon L."/>
            <person name="Sengamalay N."/>
            <person name="Hazen T.H."/>
            <person name="Rasko D.A."/>
        </authorList>
    </citation>
    <scope>NUCLEOTIDE SEQUENCE [LARGE SCALE GENOMIC DNA]</scope>
    <source>
        <strain evidence="2 3">1295743</strain>
    </source>
</reference>
<dbReference type="PATRIC" id="fig|1310613.3.peg.1915"/>
<evidence type="ECO:0000313" key="2">
    <source>
        <dbReference type="EMBL" id="EXB05671.1"/>
    </source>
</evidence>
<dbReference type="AlphaFoldDB" id="A0A009I5B5"/>
<dbReference type="PANTHER" id="PTHR33375:SF1">
    <property type="entry name" value="CHROMOSOME-PARTITIONING PROTEIN PARB-RELATED"/>
    <property type="match status" value="1"/>
</dbReference>
<dbReference type="GO" id="GO:0005694">
    <property type="term" value="C:chromosome"/>
    <property type="evidence" value="ECO:0007669"/>
    <property type="project" value="TreeGrafter"/>
</dbReference>
<dbReference type="InterPro" id="IPR003115">
    <property type="entry name" value="ParB_N"/>
</dbReference>
<name>A0A009I5B5_ACIB9</name>
<dbReference type="InterPro" id="IPR036086">
    <property type="entry name" value="ParB/Sulfiredoxin_sf"/>
</dbReference>
<gene>
    <name evidence="2" type="ORF">J512_1993</name>
</gene>